<keyword evidence="4" id="KW-0029">Amino-acid transport</keyword>
<comment type="caution">
    <text evidence="9">The sequence shown here is derived from an EMBL/GenBank/DDBJ whole genome shotgun (WGS) entry which is preliminary data.</text>
</comment>
<sequence>MALTTGADIQQTSVQGDSKVGGIVQVSADEKPVPPVANNGNEIDNGLQRGLKNRHLVMISFGGVVGASIWYGTGFAVAYSGPLGSLICFFIIGVDVFFVMQCLGEMSTLFPIQGAFIELAGRFVDPALAFSMGWNYFYLWVTNVANDFNASSLIMGFWTDAVPSYGWVLIWWAFYQCTTLLGVVVWGEMEFWLACWKLMCILGGFLAAILINTGAVGGDYIGFRVGRFYFPGVWSMPMLRTLQYWNEPGPIANGINGFGQTFLLAAVYYCGTEMLAITAAESRNPTRDLPKAIKRTFWRILIIFMGLSFFAGLLVPSGSKDLLTAENKSGLSPWTIAFEKAGVPAMAHVVNVVLITAQLSSMNSAVYVASRSLVSLASSGRAPKFFARTTKNGTPVPALVLSNGLGLIAMLNYKAGPGLVFTYLINISGSATFIAWAIIGIIHLRFRKAWKAQGNTLSDLPYRAILFPYGTIFVVVINIFLVIIAGYANFIGSFDAIGFVVNYVVVAVFVVLYVGWKVIKKTKVVPLMEVDLVTGRRFASTSVGIDSETKRQDVAWYVKAKRFVFS</sequence>
<evidence type="ECO:0000313" key="10">
    <source>
        <dbReference type="Proteomes" id="UP001337655"/>
    </source>
</evidence>
<feature type="domain" description="Amino acid permease/ SLC12A" evidence="8">
    <location>
        <begin position="55"/>
        <end position="524"/>
    </location>
</feature>
<dbReference type="InterPro" id="IPR004840">
    <property type="entry name" value="Amino_acid_permease_CS"/>
</dbReference>
<evidence type="ECO:0000256" key="3">
    <source>
        <dbReference type="ARBA" id="ARBA00022692"/>
    </source>
</evidence>
<protein>
    <recommendedName>
        <fullName evidence="8">Amino acid permease/ SLC12A domain-containing protein</fullName>
    </recommendedName>
</protein>
<keyword evidence="5 7" id="KW-1133">Transmembrane helix</keyword>
<keyword evidence="6 7" id="KW-0472">Membrane</keyword>
<dbReference type="InterPro" id="IPR050524">
    <property type="entry name" value="APC_YAT"/>
</dbReference>
<evidence type="ECO:0000256" key="1">
    <source>
        <dbReference type="ARBA" id="ARBA00004141"/>
    </source>
</evidence>
<proteinExistence type="predicted"/>
<feature type="transmembrane region" description="Helical" evidence="7">
    <location>
        <begin position="123"/>
        <end position="145"/>
    </location>
</feature>
<organism evidence="9 10">
    <name type="scientific">Saxophila tyrrhenica</name>
    <dbReference type="NCBI Taxonomy" id="1690608"/>
    <lineage>
        <taxon>Eukaryota</taxon>
        <taxon>Fungi</taxon>
        <taxon>Dikarya</taxon>
        <taxon>Ascomycota</taxon>
        <taxon>Pezizomycotina</taxon>
        <taxon>Dothideomycetes</taxon>
        <taxon>Dothideomycetidae</taxon>
        <taxon>Mycosphaerellales</taxon>
        <taxon>Extremaceae</taxon>
        <taxon>Saxophila</taxon>
    </lineage>
</organism>
<evidence type="ECO:0000256" key="4">
    <source>
        <dbReference type="ARBA" id="ARBA00022970"/>
    </source>
</evidence>
<dbReference type="AlphaFoldDB" id="A0AAV9NY68"/>
<accession>A0AAV9NY68</accession>
<dbReference type="PANTHER" id="PTHR43341">
    <property type="entry name" value="AMINO ACID PERMEASE"/>
    <property type="match status" value="1"/>
</dbReference>
<dbReference type="GO" id="GO:0015171">
    <property type="term" value="F:amino acid transmembrane transporter activity"/>
    <property type="evidence" value="ECO:0007669"/>
    <property type="project" value="TreeGrafter"/>
</dbReference>
<dbReference type="GO" id="GO:0016020">
    <property type="term" value="C:membrane"/>
    <property type="evidence" value="ECO:0007669"/>
    <property type="project" value="UniProtKB-SubCell"/>
</dbReference>
<feature type="transmembrane region" description="Helical" evidence="7">
    <location>
        <begin position="258"/>
        <end position="277"/>
    </location>
</feature>
<dbReference type="PANTHER" id="PTHR43341:SF26">
    <property type="entry name" value="GENERAL AMINO ACID PERMEASE AGP3"/>
    <property type="match status" value="1"/>
</dbReference>
<dbReference type="Proteomes" id="UP001337655">
    <property type="component" value="Unassembled WGS sequence"/>
</dbReference>
<feature type="transmembrane region" description="Helical" evidence="7">
    <location>
        <begin position="297"/>
        <end position="315"/>
    </location>
</feature>
<dbReference type="Gene3D" id="1.20.1740.10">
    <property type="entry name" value="Amino acid/polyamine transporter I"/>
    <property type="match status" value="1"/>
</dbReference>
<reference evidence="9 10" key="1">
    <citation type="submission" date="2023-08" db="EMBL/GenBank/DDBJ databases">
        <title>Black Yeasts Isolated from many extreme environments.</title>
        <authorList>
            <person name="Coleine C."/>
            <person name="Stajich J.E."/>
            <person name="Selbmann L."/>
        </authorList>
    </citation>
    <scope>NUCLEOTIDE SEQUENCE [LARGE SCALE GENOMIC DNA]</scope>
    <source>
        <strain evidence="9 10">CCFEE 5935</strain>
    </source>
</reference>
<dbReference type="EMBL" id="JAVRRT010000018">
    <property type="protein sequence ID" value="KAK5164762.1"/>
    <property type="molecule type" value="Genomic_DNA"/>
</dbReference>
<gene>
    <name evidence="9" type="ORF">LTR77_009425</name>
</gene>
<evidence type="ECO:0000256" key="7">
    <source>
        <dbReference type="SAM" id="Phobius"/>
    </source>
</evidence>
<feature type="transmembrane region" description="Helical" evidence="7">
    <location>
        <begin position="419"/>
        <end position="444"/>
    </location>
</feature>
<feature type="transmembrane region" description="Helical" evidence="7">
    <location>
        <begin position="465"/>
        <end position="490"/>
    </location>
</feature>
<dbReference type="InterPro" id="IPR004841">
    <property type="entry name" value="AA-permease/SLC12A_dom"/>
</dbReference>
<feature type="transmembrane region" description="Helical" evidence="7">
    <location>
        <begin position="83"/>
        <end position="103"/>
    </location>
</feature>
<dbReference type="PROSITE" id="PS00218">
    <property type="entry name" value="AMINO_ACID_PERMEASE_1"/>
    <property type="match status" value="1"/>
</dbReference>
<dbReference type="PIRSF" id="PIRSF006060">
    <property type="entry name" value="AA_transporter"/>
    <property type="match status" value="1"/>
</dbReference>
<comment type="subcellular location">
    <subcellularLocation>
        <location evidence="1">Membrane</location>
        <topology evidence="1">Multi-pass membrane protein</topology>
    </subcellularLocation>
</comment>
<keyword evidence="2" id="KW-0813">Transport</keyword>
<keyword evidence="3 7" id="KW-0812">Transmembrane</keyword>
<feature type="transmembrane region" description="Helical" evidence="7">
    <location>
        <begin position="198"/>
        <end position="221"/>
    </location>
</feature>
<evidence type="ECO:0000256" key="2">
    <source>
        <dbReference type="ARBA" id="ARBA00022448"/>
    </source>
</evidence>
<evidence type="ECO:0000256" key="6">
    <source>
        <dbReference type="ARBA" id="ARBA00023136"/>
    </source>
</evidence>
<keyword evidence="10" id="KW-1185">Reference proteome</keyword>
<feature type="transmembrane region" description="Helical" evidence="7">
    <location>
        <begin position="496"/>
        <end position="516"/>
    </location>
</feature>
<name>A0AAV9NY68_9PEZI</name>
<dbReference type="Pfam" id="PF00324">
    <property type="entry name" value="AA_permease"/>
    <property type="match status" value="1"/>
</dbReference>
<feature type="transmembrane region" description="Helical" evidence="7">
    <location>
        <begin position="56"/>
        <end position="77"/>
    </location>
</feature>
<evidence type="ECO:0000256" key="5">
    <source>
        <dbReference type="ARBA" id="ARBA00022989"/>
    </source>
</evidence>
<dbReference type="FunFam" id="1.20.1740.10:FF:000001">
    <property type="entry name" value="Amino acid permease"/>
    <property type="match status" value="1"/>
</dbReference>
<feature type="transmembrane region" description="Helical" evidence="7">
    <location>
        <begin position="165"/>
        <end position="186"/>
    </location>
</feature>
<evidence type="ECO:0000259" key="8">
    <source>
        <dbReference type="Pfam" id="PF00324"/>
    </source>
</evidence>
<evidence type="ECO:0000313" key="9">
    <source>
        <dbReference type="EMBL" id="KAK5164762.1"/>
    </source>
</evidence>
<dbReference type="RefSeq" id="XP_064654958.1">
    <property type="nucleotide sequence ID" value="XM_064806653.1"/>
</dbReference>
<dbReference type="GeneID" id="89930757"/>